<dbReference type="Proteomes" id="UP001529380">
    <property type="component" value="Unassembled WGS sequence"/>
</dbReference>
<feature type="transmembrane region" description="Helical" evidence="9">
    <location>
        <begin position="235"/>
        <end position="254"/>
    </location>
</feature>
<keyword evidence="4 9" id="KW-1003">Cell membrane</keyword>
<dbReference type="Pfam" id="PF01061">
    <property type="entry name" value="ABC2_membrane"/>
    <property type="match status" value="1"/>
</dbReference>
<protein>
    <recommendedName>
        <fullName evidence="9">Transport permease protein</fullName>
    </recommendedName>
</protein>
<dbReference type="PANTHER" id="PTHR30413">
    <property type="entry name" value="INNER MEMBRANE TRANSPORT PERMEASE"/>
    <property type="match status" value="1"/>
</dbReference>
<keyword evidence="8 9" id="KW-0472">Membrane</keyword>
<evidence type="ECO:0000256" key="4">
    <source>
        <dbReference type="ARBA" id="ARBA00022475"/>
    </source>
</evidence>
<evidence type="ECO:0000313" key="12">
    <source>
        <dbReference type="Proteomes" id="UP001529380"/>
    </source>
</evidence>
<name>A0ABT7UTQ1_9FIRM</name>
<dbReference type="InterPro" id="IPR047817">
    <property type="entry name" value="ABC2_TM_bact-type"/>
</dbReference>
<feature type="transmembrane region" description="Helical" evidence="9">
    <location>
        <begin position="147"/>
        <end position="171"/>
    </location>
</feature>
<dbReference type="PROSITE" id="PS51012">
    <property type="entry name" value="ABC_TM2"/>
    <property type="match status" value="1"/>
</dbReference>
<gene>
    <name evidence="11" type="ORF">QUW08_12575</name>
</gene>
<reference evidence="11 12" key="1">
    <citation type="submission" date="2023-06" db="EMBL/GenBank/DDBJ databases">
        <title>Identification and characterization of horizontal gene transfer across gut microbiota members of farm animals based on homology search.</title>
        <authorList>
            <person name="Schwarzerova J."/>
            <person name="Nykrynova M."/>
            <person name="Jureckova K."/>
            <person name="Cejkova D."/>
            <person name="Rychlik I."/>
        </authorList>
    </citation>
    <scope>NUCLEOTIDE SEQUENCE [LARGE SCALE GENOMIC DNA]</scope>
    <source>
        <strain evidence="11 12">ET340</strain>
    </source>
</reference>
<reference evidence="12" key="2">
    <citation type="submission" date="2023-06" db="EMBL/GenBank/DDBJ databases">
        <title>Identification and characterization of horizontal gene transfer across gut microbiota members of farm animals based on homology search.</title>
        <authorList>
            <person name="Zeman M."/>
            <person name="Kubasova T."/>
            <person name="Jahodarova E."/>
            <person name="Nykrynova M."/>
            <person name="Rychlik I."/>
        </authorList>
    </citation>
    <scope>NUCLEOTIDE SEQUENCE [LARGE SCALE GENOMIC DNA]</scope>
    <source>
        <strain evidence="12">ET340</strain>
    </source>
</reference>
<feature type="transmembrane region" description="Helical" evidence="9">
    <location>
        <begin position="68"/>
        <end position="94"/>
    </location>
</feature>
<comment type="caution">
    <text evidence="11">The sequence shown here is derived from an EMBL/GenBank/DDBJ whole genome shotgun (WGS) entry which is preliminary data.</text>
</comment>
<accession>A0ABT7UTQ1</accession>
<feature type="domain" description="ABC transmembrane type-2" evidence="10">
    <location>
        <begin position="37"/>
        <end position="257"/>
    </location>
</feature>
<keyword evidence="7 9" id="KW-1133">Transmembrane helix</keyword>
<comment type="similarity">
    <text evidence="2 9">Belongs to the ABC-2 integral membrane protein family.</text>
</comment>
<comment type="subcellular location">
    <subcellularLocation>
        <location evidence="1">Cell inner membrane</location>
        <topology evidence="1">Multi-pass membrane protein</topology>
    </subcellularLocation>
    <subcellularLocation>
        <location evidence="9">Cell membrane</location>
        <topology evidence="9">Multi-pass membrane protein</topology>
    </subcellularLocation>
</comment>
<evidence type="ECO:0000256" key="6">
    <source>
        <dbReference type="ARBA" id="ARBA00022692"/>
    </source>
</evidence>
<sequence>MEQIKKNRAVQHLVRYRPLLKELVVRDLKVKYRRSFLGYLWSLLNPLMMMAVMSVVFSFMFRSNIENFPLYLICGNTLWAFFSESTTMAMNSVINNGALIKKVYIPKFIFPVSRVLSSFVTMSFSLVAILIVMLVTRTPFRLPILLFPIPMVLLLVFCIGIGMVLSALAVYFRDIMHLYGVITMAWMYATPIFYPLDPEVLPQQLINLIKLNPMYHYINFFRQIVLYGSVPGINTWFACAASALVSLLIGLAIFRKMQKNFILYL</sequence>
<dbReference type="InterPro" id="IPR013525">
    <property type="entry name" value="ABC2_TM"/>
</dbReference>
<evidence type="ECO:0000256" key="2">
    <source>
        <dbReference type="ARBA" id="ARBA00007783"/>
    </source>
</evidence>
<keyword evidence="3 9" id="KW-0813">Transport</keyword>
<evidence type="ECO:0000256" key="5">
    <source>
        <dbReference type="ARBA" id="ARBA00022519"/>
    </source>
</evidence>
<evidence type="ECO:0000256" key="9">
    <source>
        <dbReference type="RuleBase" id="RU361157"/>
    </source>
</evidence>
<reference evidence="11 12" key="3">
    <citation type="submission" date="2023-06" db="EMBL/GenBank/DDBJ databases">
        <authorList>
            <person name="Zeman M."/>
            <person name="Kubasova T."/>
            <person name="Jahodarova E."/>
            <person name="Nykrynova M."/>
            <person name="Rychlik I."/>
        </authorList>
    </citation>
    <scope>NUCLEOTIDE SEQUENCE [LARGE SCALE GENOMIC DNA]</scope>
    <source>
        <strain evidence="11 12">ET340</strain>
    </source>
</reference>
<evidence type="ECO:0000259" key="10">
    <source>
        <dbReference type="PROSITE" id="PS51012"/>
    </source>
</evidence>
<dbReference type="InterPro" id="IPR000412">
    <property type="entry name" value="ABC_2_transport"/>
</dbReference>
<evidence type="ECO:0000256" key="7">
    <source>
        <dbReference type="ARBA" id="ARBA00022989"/>
    </source>
</evidence>
<keyword evidence="12" id="KW-1185">Reference proteome</keyword>
<keyword evidence="6 9" id="KW-0812">Transmembrane</keyword>
<organism evidence="11 12">
    <name type="scientific">Allofournierella massiliensis</name>
    <dbReference type="NCBI Taxonomy" id="1650663"/>
    <lineage>
        <taxon>Bacteria</taxon>
        <taxon>Bacillati</taxon>
        <taxon>Bacillota</taxon>
        <taxon>Clostridia</taxon>
        <taxon>Eubacteriales</taxon>
        <taxon>Oscillospiraceae</taxon>
        <taxon>Allofournierella</taxon>
    </lineage>
</organism>
<keyword evidence="5" id="KW-0997">Cell inner membrane</keyword>
<dbReference type="PRINTS" id="PR00164">
    <property type="entry name" value="ABC2TRNSPORT"/>
</dbReference>
<evidence type="ECO:0000256" key="1">
    <source>
        <dbReference type="ARBA" id="ARBA00004429"/>
    </source>
</evidence>
<dbReference type="EMBL" id="JAUDCL010000027">
    <property type="protein sequence ID" value="MDM8202120.1"/>
    <property type="molecule type" value="Genomic_DNA"/>
</dbReference>
<dbReference type="RefSeq" id="WP_087184767.1">
    <property type="nucleotide sequence ID" value="NZ_JAUDCL010000027.1"/>
</dbReference>
<proteinExistence type="inferred from homology"/>
<evidence type="ECO:0000313" key="11">
    <source>
        <dbReference type="EMBL" id="MDM8202120.1"/>
    </source>
</evidence>
<evidence type="ECO:0000256" key="8">
    <source>
        <dbReference type="ARBA" id="ARBA00023136"/>
    </source>
</evidence>
<evidence type="ECO:0000256" key="3">
    <source>
        <dbReference type="ARBA" id="ARBA00022448"/>
    </source>
</evidence>
<dbReference type="PANTHER" id="PTHR30413:SF8">
    <property type="entry name" value="TRANSPORT PERMEASE PROTEIN"/>
    <property type="match status" value="1"/>
</dbReference>
<feature type="transmembrane region" description="Helical" evidence="9">
    <location>
        <begin position="178"/>
        <end position="196"/>
    </location>
</feature>
<feature type="transmembrane region" description="Helical" evidence="9">
    <location>
        <begin position="115"/>
        <end position="135"/>
    </location>
</feature>
<feature type="transmembrane region" description="Helical" evidence="9">
    <location>
        <begin position="36"/>
        <end position="62"/>
    </location>
</feature>